<accession>A0ABS7A3Q3</accession>
<dbReference type="PIRSF" id="PIRSF028139">
    <property type="entry name" value="DOPA-diox_rel_Mll2280"/>
    <property type="match status" value="1"/>
</dbReference>
<dbReference type="RefSeq" id="WP_219761521.1">
    <property type="nucleotide sequence ID" value="NZ_JAHYBZ010000001.1"/>
</dbReference>
<dbReference type="InterPro" id="IPR014980">
    <property type="entry name" value="DOPA_dioxygen"/>
</dbReference>
<dbReference type="Gene3D" id="3.30.70.1240">
    <property type="entry name" value="DOPA-like domains"/>
    <property type="match status" value="1"/>
</dbReference>
<dbReference type="Proteomes" id="UP001196565">
    <property type="component" value="Unassembled WGS sequence"/>
</dbReference>
<sequence length="115" mass="12839">MLAAPDTITGWHAHIYYDPASRPAAERLREAIAQAYPEAVLGRWHDVPVGPHSRAMYQVAFPPALFPTLAPFLALNREGLSILLHPETGRQRLDHEQHALWMGDRLALDTATLPD</sequence>
<protein>
    <submittedName>
        <fullName evidence="1">DOPA 4,5-dioxygenase family protein</fullName>
    </submittedName>
</protein>
<dbReference type="PANTHER" id="PTHR36423">
    <property type="entry name" value="AFR070WP"/>
    <property type="match status" value="1"/>
</dbReference>
<dbReference type="Pfam" id="PF08883">
    <property type="entry name" value="DOPA_dioxygen"/>
    <property type="match status" value="1"/>
</dbReference>
<comment type="caution">
    <text evidence="1">The sequence shown here is derived from an EMBL/GenBank/DDBJ whole genome shotgun (WGS) entry which is preliminary data.</text>
</comment>
<dbReference type="SUPFAM" id="SSF143410">
    <property type="entry name" value="DOPA-like"/>
    <property type="match status" value="1"/>
</dbReference>
<gene>
    <name evidence="1" type="ORF">KPL78_03665</name>
</gene>
<keyword evidence="2" id="KW-1185">Reference proteome</keyword>
<proteinExistence type="predicted"/>
<organism evidence="1 2">
    <name type="scientific">Roseomonas alba</name>
    <dbReference type="NCBI Taxonomy" id="2846776"/>
    <lineage>
        <taxon>Bacteria</taxon>
        <taxon>Pseudomonadati</taxon>
        <taxon>Pseudomonadota</taxon>
        <taxon>Alphaproteobacteria</taxon>
        <taxon>Acetobacterales</taxon>
        <taxon>Roseomonadaceae</taxon>
        <taxon>Roseomonas</taxon>
    </lineage>
</organism>
<evidence type="ECO:0000313" key="2">
    <source>
        <dbReference type="Proteomes" id="UP001196565"/>
    </source>
</evidence>
<dbReference type="PANTHER" id="PTHR36423:SF2">
    <property type="entry name" value="AFR070WP"/>
    <property type="match status" value="1"/>
</dbReference>
<name>A0ABS7A3Q3_9PROT</name>
<dbReference type="EMBL" id="JAHYBZ010000001">
    <property type="protein sequence ID" value="MBW6396928.1"/>
    <property type="molecule type" value="Genomic_DNA"/>
</dbReference>
<evidence type="ECO:0000313" key="1">
    <source>
        <dbReference type="EMBL" id="MBW6396928.1"/>
    </source>
</evidence>
<reference evidence="1 2" key="1">
    <citation type="submission" date="2021-07" db="EMBL/GenBank/DDBJ databases">
        <authorList>
            <person name="So Y."/>
        </authorList>
    </citation>
    <scope>NUCLEOTIDE SEQUENCE [LARGE SCALE GENOMIC DNA]</scope>
    <source>
        <strain evidence="1 2">HJA6</strain>
    </source>
</reference>
<dbReference type="InterPro" id="IPR023389">
    <property type="entry name" value="DOPA-like_sf"/>
</dbReference>